<keyword evidence="3" id="KW-1185">Reference proteome</keyword>
<name>A0A0P9CV31_9CHLR</name>
<feature type="domain" description="Glycosyltransferase 2-like" evidence="1">
    <location>
        <begin position="8"/>
        <end position="133"/>
    </location>
</feature>
<reference evidence="2 3" key="1">
    <citation type="submission" date="2015-09" db="EMBL/GenBank/DDBJ databases">
        <title>Draft genome sequence of Kouleothrix aurantiaca JCM 19913.</title>
        <authorList>
            <person name="Hemp J."/>
        </authorList>
    </citation>
    <scope>NUCLEOTIDE SEQUENCE [LARGE SCALE GENOMIC DNA]</scope>
    <source>
        <strain evidence="2 3">COM-B</strain>
    </source>
</reference>
<dbReference type="SUPFAM" id="SSF53448">
    <property type="entry name" value="Nucleotide-diphospho-sugar transferases"/>
    <property type="match status" value="1"/>
</dbReference>
<dbReference type="Gene3D" id="3.90.550.10">
    <property type="entry name" value="Spore Coat Polysaccharide Biosynthesis Protein SpsA, Chain A"/>
    <property type="match status" value="1"/>
</dbReference>
<dbReference type="PANTHER" id="PTHR43685">
    <property type="entry name" value="GLYCOSYLTRANSFERASE"/>
    <property type="match status" value="1"/>
</dbReference>
<dbReference type="Pfam" id="PF00535">
    <property type="entry name" value="Glycos_transf_2"/>
    <property type="match status" value="1"/>
</dbReference>
<protein>
    <recommendedName>
        <fullName evidence="1">Glycosyltransferase 2-like domain-containing protein</fullName>
    </recommendedName>
</protein>
<comment type="caution">
    <text evidence="2">The sequence shown here is derived from an EMBL/GenBank/DDBJ whole genome shotgun (WGS) entry which is preliminary data.</text>
</comment>
<dbReference type="InterPro" id="IPR001173">
    <property type="entry name" value="Glyco_trans_2-like"/>
</dbReference>
<accession>A0A0P9CV31</accession>
<evidence type="ECO:0000259" key="1">
    <source>
        <dbReference type="Pfam" id="PF00535"/>
    </source>
</evidence>
<sequence>MNEPPIVSVVMPVYNAAAHLPAALDSMLAQTFTDFELIVLDDGSTDETGALLAAYAARDARVRVAGSAENQGLIARLNRGLELARGRYIARMDGDDTGRPERLARQVALLEVQPQVGACGSWIRVFGDAPARVERYPTDDAAIRCELLFRSALAHPSVMLRGDIVRRHGLRYDPQFIHAEDYAMWLEIAAHSQLANLPEILLDYRAHAAQVGQRQRVTQQASSALLRLAQ</sequence>
<evidence type="ECO:0000313" key="3">
    <source>
        <dbReference type="Proteomes" id="UP000050509"/>
    </source>
</evidence>
<gene>
    <name evidence="2" type="ORF">SE17_30455</name>
</gene>
<dbReference type="InterPro" id="IPR050834">
    <property type="entry name" value="Glycosyltransf_2"/>
</dbReference>
<dbReference type="Proteomes" id="UP000050509">
    <property type="component" value="Unassembled WGS sequence"/>
</dbReference>
<proteinExistence type="predicted"/>
<dbReference type="CDD" id="cd00761">
    <property type="entry name" value="Glyco_tranf_GTA_type"/>
    <property type="match status" value="1"/>
</dbReference>
<dbReference type="InterPro" id="IPR029044">
    <property type="entry name" value="Nucleotide-diphossugar_trans"/>
</dbReference>
<feature type="non-terminal residue" evidence="2">
    <location>
        <position position="230"/>
    </location>
</feature>
<organism evidence="2 3">
    <name type="scientific">Kouleothrix aurantiaca</name>
    <dbReference type="NCBI Taxonomy" id="186479"/>
    <lineage>
        <taxon>Bacteria</taxon>
        <taxon>Bacillati</taxon>
        <taxon>Chloroflexota</taxon>
        <taxon>Chloroflexia</taxon>
        <taxon>Chloroflexales</taxon>
        <taxon>Roseiflexineae</taxon>
        <taxon>Roseiflexaceae</taxon>
        <taxon>Kouleothrix</taxon>
    </lineage>
</organism>
<dbReference type="EMBL" id="LJCR01001730">
    <property type="protein sequence ID" value="KPV49820.1"/>
    <property type="molecule type" value="Genomic_DNA"/>
</dbReference>
<dbReference type="PANTHER" id="PTHR43685:SF10">
    <property type="entry name" value="LACTO-N-NEOTETRAOSE BIOSYNTHESIS GLYCOSYL TRANSFERASE LGTA"/>
    <property type="match status" value="1"/>
</dbReference>
<evidence type="ECO:0000313" key="2">
    <source>
        <dbReference type="EMBL" id="KPV49820.1"/>
    </source>
</evidence>
<dbReference type="AlphaFoldDB" id="A0A0P9CV31"/>